<dbReference type="EMBL" id="VYKK01000002">
    <property type="protein sequence ID" value="KAA9008504.1"/>
    <property type="molecule type" value="Genomic_DNA"/>
</dbReference>
<keyword evidence="1" id="KW-1003">Cell membrane</keyword>
<comment type="similarity">
    <text evidence="1">Belongs to the vitamin uptake transporter (VUT/ECF) (TC 2.A.88) family. Q precursor transporter subfamily.</text>
</comment>
<organism evidence="3 4">
    <name type="scientific">Paenibacillus spiritus</name>
    <dbReference type="NCBI Taxonomy" id="2496557"/>
    <lineage>
        <taxon>Bacteria</taxon>
        <taxon>Bacillati</taxon>
        <taxon>Bacillota</taxon>
        <taxon>Bacilli</taxon>
        <taxon>Bacillales</taxon>
        <taxon>Paenibacillaceae</taxon>
        <taxon>Paenibacillus</taxon>
    </lineage>
</organism>
<dbReference type="HAMAP" id="MF_02088">
    <property type="entry name" value="Q_prec_transport"/>
    <property type="match status" value="1"/>
</dbReference>
<dbReference type="Proteomes" id="UP000367750">
    <property type="component" value="Unassembled WGS sequence"/>
</dbReference>
<feature type="transmembrane region" description="Helical" evidence="1">
    <location>
        <begin position="86"/>
        <end position="107"/>
    </location>
</feature>
<evidence type="ECO:0000256" key="2">
    <source>
        <dbReference type="SAM" id="MobiDB-lite"/>
    </source>
</evidence>
<dbReference type="PANTHER" id="PTHR34300:SF2">
    <property type="entry name" value="QUEUOSINE PRECURSOR TRANSPORTER-RELATED"/>
    <property type="match status" value="1"/>
</dbReference>
<keyword evidence="4" id="KW-1185">Reference proteome</keyword>
<accession>A0A5J5GLZ9</accession>
<dbReference type="GO" id="GO:0022857">
    <property type="term" value="F:transmembrane transporter activity"/>
    <property type="evidence" value="ECO:0007669"/>
    <property type="project" value="UniProtKB-UniRule"/>
</dbReference>
<dbReference type="InterPro" id="IPR003744">
    <property type="entry name" value="YhhQ"/>
</dbReference>
<feature type="transmembrane region" description="Helical" evidence="1">
    <location>
        <begin position="200"/>
        <end position="222"/>
    </location>
</feature>
<protein>
    <recommendedName>
        <fullName evidence="1">Probable queuosine precursor transporter</fullName>
        <shortName evidence="1">Q precursor transporter</shortName>
    </recommendedName>
</protein>
<dbReference type="NCBIfam" id="TIGR00697">
    <property type="entry name" value="queuosine precursor transporter"/>
    <property type="match status" value="1"/>
</dbReference>
<feature type="transmembrane region" description="Helical" evidence="1">
    <location>
        <begin position="173"/>
        <end position="194"/>
    </location>
</feature>
<evidence type="ECO:0000313" key="3">
    <source>
        <dbReference type="EMBL" id="KAA9008504.1"/>
    </source>
</evidence>
<evidence type="ECO:0000313" key="4">
    <source>
        <dbReference type="Proteomes" id="UP000367750"/>
    </source>
</evidence>
<feature type="transmembrane region" description="Helical" evidence="1">
    <location>
        <begin position="132"/>
        <end position="152"/>
    </location>
</feature>
<name>A0A5J5GLZ9_9BACL</name>
<feature type="region of interest" description="Disordered" evidence="2">
    <location>
        <begin position="229"/>
        <end position="251"/>
    </location>
</feature>
<keyword evidence="1" id="KW-1133">Transmembrane helix</keyword>
<comment type="subcellular location">
    <subcellularLocation>
        <location evidence="1">Cell membrane</location>
        <topology evidence="1">Multi-pass membrane protein</topology>
    </subcellularLocation>
</comment>
<dbReference type="RefSeq" id="WP_150456388.1">
    <property type="nucleotide sequence ID" value="NZ_VYKK01000002.1"/>
</dbReference>
<dbReference type="Pfam" id="PF02592">
    <property type="entry name" value="Vut_1"/>
    <property type="match status" value="1"/>
</dbReference>
<feature type="transmembrane region" description="Helical" evidence="1">
    <location>
        <begin position="55"/>
        <end position="74"/>
    </location>
</feature>
<dbReference type="GO" id="GO:0005886">
    <property type="term" value="C:plasma membrane"/>
    <property type="evidence" value="ECO:0007669"/>
    <property type="project" value="UniProtKB-SubCell"/>
</dbReference>
<comment type="function">
    <text evidence="1">Involved in the import of queuosine (Q) precursors, required for Q precursor salvage.</text>
</comment>
<feature type="transmembrane region" description="Helical" evidence="1">
    <location>
        <begin position="30"/>
        <end position="49"/>
    </location>
</feature>
<reference evidence="3 4" key="1">
    <citation type="submission" date="2019-09" db="EMBL/GenBank/DDBJ databases">
        <title>Bacillus ochoae sp. nov., Paenibacillus whitsoniae sp. nov., Paenibacillus spiritus sp. nov. Isolated from the Mars Exploration Rover during spacecraft assembly.</title>
        <authorList>
            <person name="Seuylemezian A."/>
            <person name="Vaishampayan P."/>
        </authorList>
    </citation>
    <scope>NUCLEOTIDE SEQUENCE [LARGE SCALE GENOMIC DNA]</scope>
    <source>
        <strain evidence="3 4">MER_111</strain>
    </source>
</reference>
<keyword evidence="1" id="KW-0813">Transport</keyword>
<keyword evidence="1" id="KW-0812">Transmembrane</keyword>
<dbReference type="AlphaFoldDB" id="A0A5J5GLZ9"/>
<dbReference type="OrthoDB" id="9805479at2"/>
<sequence length="251" mass="28427">MFNLLWGVLFVVVHFGLFLLCYRLFGKKGLYAWVGVATVIANIQVVKTIEMPLGIVMTLGNTMYVTLYMTSDLLNEKYGRAEARRAVWFGFFTLLMTTVIMQMALVFEPQGEQIALDAQESLKAIFGLMPRLALGSLLAYFISQFLDVRLYTWIRGYFGSYRQMWIRSNGSTMISSFVDTLIFCTIAFAGLYSMEVWIEILLTTYVVKFLLTAAGTPVLYLARSFRFPEEETSAAPDKRSDAAASPMERSV</sequence>
<keyword evidence="1" id="KW-0472">Membrane</keyword>
<evidence type="ECO:0000256" key="1">
    <source>
        <dbReference type="HAMAP-Rule" id="MF_02088"/>
    </source>
</evidence>
<dbReference type="PANTHER" id="PTHR34300">
    <property type="entry name" value="QUEUOSINE PRECURSOR TRANSPORTER-RELATED"/>
    <property type="match status" value="1"/>
</dbReference>
<proteinExistence type="inferred from homology"/>
<comment type="caution">
    <text evidence="3">The sequence shown here is derived from an EMBL/GenBank/DDBJ whole genome shotgun (WGS) entry which is preliminary data.</text>
</comment>
<feature type="transmembrane region" description="Helical" evidence="1">
    <location>
        <begin position="6"/>
        <end position="25"/>
    </location>
</feature>
<gene>
    <name evidence="3" type="ORF">F4V43_01080</name>
</gene>